<dbReference type="InterPro" id="IPR003593">
    <property type="entry name" value="AAA+_ATPase"/>
</dbReference>
<dbReference type="GO" id="GO:0000166">
    <property type="term" value="F:nucleotide binding"/>
    <property type="evidence" value="ECO:0007669"/>
    <property type="project" value="InterPro"/>
</dbReference>
<comment type="caution">
    <text evidence="4">The sequence shown here is derived from an EMBL/GenBank/DDBJ whole genome shotgun (WGS) entry which is preliminary data.</text>
</comment>
<dbReference type="PANTHER" id="PTHR47642:SF5">
    <property type="entry name" value="ATP-DEPENDENT DNA HELICASE"/>
    <property type="match status" value="1"/>
</dbReference>
<dbReference type="Pfam" id="PF05970">
    <property type="entry name" value="PIF1"/>
    <property type="match status" value="1"/>
</dbReference>
<dbReference type="GO" id="GO:0000723">
    <property type="term" value="P:telomere maintenance"/>
    <property type="evidence" value="ECO:0007669"/>
    <property type="project" value="InterPro"/>
</dbReference>
<sequence length="835" mass="93115">MSDTVDNPQLQLAFDFVQHTGKNLFLTGKAGTGKTTFLRTLKERSPKRMIVVAPTGVAAINAGGVTIHSFFQMPFGPLVPDVNPLDGSGDAGRPRSQFRFSKEKINIIRSLDLLVIDEISMVRADLLDGIDAVLRRLRASSIPFGGVQLLLIGDLLQLVPVVKVDEWEILRRHYDTIFFFSSRALAAARFVSIELKHIYRQSDTRFIDLLGKVRDNRMDAQTLFALNKRYDPVFAKESPEGYITLATHNYQAQQINEARLAALPGRERRFEAVVEGDFPPYAFPTPSELVLKSGAQVMFIKNDSSPEKRYYNGKIGRLKRIAGDELTVECPDSADPITVAKAEWRNVKYTLNEETKEIEETESGKFIQFPLKLAWAITIHKSQGLTFDKAIIDARAAFADGQVYVALSRCRTLDSLVLSTPIESSSIKSNDVVQAFTGAIEQNPPSQAQLRDGKREYQLALLDELFDFTILWRRLLTCIKISNEYKSILTSPAPSFFGRIVEPVKAQLTEVADKFAIQRRNIVKDVADPEASPHLQERVAKAAAYFADKIESLVGEPLRGLAVETDNRDARKTLTKAINAVREETAAKFYCLNECRAGIVFADYLKARARSLFQEGPTKAGRMQAENQPSEAIDHPALYRMLKQWRADQAEKTGRPAFWVLHNTTLAAIAAKLPATRQELGAIKGLKGKKGKIFGDEILKIVARYRSENNLPPPEPEPAGSEDEPVDKRKEKSKTKDESLRLFLERRSVSEVAEARGLALSTIEGHLAHFVGTGQLGIHRLVEPAKAARIAAYFQSSRNPLLAPAKAALGDDVSYSEMRFVLKELERNGEIKPSH</sequence>
<protein>
    <submittedName>
        <fullName evidence="4">Helix-turn-helix domain-containing protein</fullName>
    </submittedName>
</protein>
<dbReference type="SUPFAM" id="SSF52540">
    <property type="entry name" value="P-loop containing nucleoside triphosphate hydrolases"/>
    <property type="match status" value="2"/>
</dbReference>
<dbReference type="GO" id="GO:0006281">
    <property type="term" value="P:DNA repair"/>
    <property type="evidence" value="ECO:0007669"/>
    <property type="project" value="InterPro"/>
</dbReference>
<accession>A0A8J6TH21</accession>
<keyword evidence="2" id="KW-0472">Membrane</keyword>
<dbReference type="SMART" id="SM00341">
    <property type="entry name" value="HRDC"/>
    <property type="match status" value="1"/>
</dbReference>
<feature type="transmembrane region" description="Helical" evidence="2">
    <location>
        <begin position="49"/>
        <end position="71"/>
    </location>
</feature>
<dbReference type="GO" id="GO:0003676">
    <property type="term" value="F:nucleic acid binding"/>
    <property type="evidence" value="ECO:0007669"/>
    <property type="project" value="InterPro"/>
</dbReference>
<dbReference type="PANTHER" id="PTHR47642">
    <property type="entry name" value="ATP-DEPENDENT DNA HELICASE"/>
    <property type="match status" value="1"/>
</dbReference>
<dbReference type="InterPro" id="IPR029491">
    <property type="entry name" value="Helicase_HTH"/>
</dbReference>
<organism evidence="4 5">
    <name type="scientific">Candidatus Desulfatibia profunda</name>
    <dbReference type="NCBI Taxonomy" id="2841695"/>
    <lineage>
        <taxon>Bacteria</taxon>
        <taxon>Pseudomonadati</taxon>
        <taxon>Thermodesulfobacteriota</taxon>
        <taxon>Desulfobacteria</taxon>
        <taxon>Desulfobacterales</taxon>
        <taxon>Desulfobacterales incertae sedis</taxon>
        <taxon>Candidatus Desulfatibia</taxon>
    </lineage>
</organism>
<dbReference type="InterPro" id="IPR010285">
    <property type="entry name" value="DNA_helicase_pif1-like_DEAD"/>
</dbReference>
<dbReference type="InterPro" id="IPR010997">
    <property type="entry name" value="HRDC-like_sf"/>
</dbReference>
<evidence type="ECO:0000313" key="4">
    <source>
        <dbReference type="EMBL" id="MBC8361340.1"/>
    </source>
</evidence>
<dbReference type="AlphaFoldDB" id="A0A8J6TH21"/>
<dbReference type="SMART" id="SM00382">
    <property type="entry name" value="AAA"/>
    <property type="match status" value="1"/>
</dbReference>
<keyword evidence="2" id="KW-0812">Transmembrane</keyword>
<feature type="compositionally biased region" description="Basic and acidic residues" evidence="1">
    <location>
        <begin position="726"/>
        <end position="737"/>
    </location>
</feature>
<dbReference type="Pfam" id="PF14493">
    <property type="entry name" value="HTH_40"/>
    <property type="match status" value="1"/>
</dbReference>
<dbReference type="InterPro" id="IPR051055">
    <property type="entry name" value="PIF1_helicase"/>
</dbReference>
<dbReference type="InterPro" id="IPR002121">
    <property type="entry name" value="HRDC_dom"/>
</dbReference>
<gene>
    <name evidence="4" type="ORF">H8E23_08085</name>
</gene>
<dbReference type="GO" id="GO:0003678">
    <property type="term" value="F:DNA helicase activity"/>
    <property type="evidence" value="ECO:0007669"/>
    <property type="project" value="InterPro"/>
</dbReference>
<dbReference type="EMBL" id="JACNJH010000129">
    <property type="protein sequence ID" value="MBC8361340.1"/>
    <property type="molecule type" value="Genomic_DNA"/>
</dbReference>
<evidence type="ECO:0000256" key="1">
    <source>
        <dbReference type="SAM" id="MobiDB-lite"/>
    </source>
</evidence>
<dbReference type="InterPro" id="IPR044876">
    <property type="entry name" value="HRDC_dom_sf"/>
</dbReference>
<name>A0A8J6TH21_9BACT</name>
<evidence type="ECO:0000256" key="2">
    <source>
        <dbReference type="SAM" id="Phobius"/>
    </source>
</evidence>
<feature type="region of interest" description="Disordered" evidence="1">
    <location>
        <begin position="707"/>
        <end position="737"/>
    </location>
</feature>
<dbReference type="Gene3D" id="2.30.30.940">
    <property type="match status" value="1"/>
</dbReference>
<evidence type="ECO:0000259" key="3">
    <source>
        <dbReference type="PROSITE" id="PS50967"/>
    </source>
</evidence>
<dbReference type="PROSITE" id="PS50967">
    <property type="entry name" value="HRDC"/>
    <property type="match status" value="1"/>
</dbReference>
<dbReference type="CDD" id="cd18809">
    <property type="entry name" value="SF1_C_RecD"/>
    <property type="match status" value="1"/>
</dbReference>
<dbReference type="Pfam" id="PF00570">
    <property type="entry name" value="HRDC"/>
    <property type="match status" value="1"/>
</dbReference>
<reference evidence="4 5" key="1">
    <citation type="submission" date="2020-08" db="EMBL/GenBank/DDBJ databases">
        <title>Bridging the membrane lipid divide: bacteria of the FCB group superphylum have the potential to synthesize archaeal ether lipids.</title>
        <authorList>
            <person name="Villanueva L."/>
            <person name="Von Meijenfeldt F.A.B."/>
            <person name="Westbye A.B."/>
            <person name="Yadav S."/>
            <person name="Hopmans E.C."/>
            <person name="Dutilh B.E."/>
            <person name="Sinninghe Damste J.S."/>
        </authorList>
    </citation>
    <scope>NUCLEOTIDE SEQUENCE [LARGE SCALE GENOMIC DNA]</scope>
    <source>
        <strain evidence="4">NIOZ-UU30</strain>
    </source>
</reference>
<dbReference type="InterPro" id="IPR027417">
    <property type="entry name" value="P-loop_NTPase"/>
</dbReference>
<proteinExistence type="predicted"/>
<dbReference type="Gene3D" id="3.40.50.300">
    <property type="entry name" value="P-loop containing nucleotide triphosphate hydrolases"/>
    <property type="match status" value="2"/>
</dbReference>
<dbReference type="Proteomes" id="UP000603434">
    <property type="component" value="Unassembled WGS sequence"/>
</dbReference>
<evidence type="ECO:0000313" key="5">
    <source>
        <dbReference type="Proteomes" id="UP000603434"/>
    </source>
</evidence>
<dbReference type="FunFam" id="3.40.50.300:FF:001498">
    <property type="entry name" value="ATP-dependent DNA helicase"/>
    <property type="match status" value="1"/>
</dbReference>
<keyword evidence="2" id="KW-1133">Transmembrane helix</keyword>
<dbReference type="Gene3D" id="1.10.150.80">
    <property type="entry name" value="HRDC domain"/>
    <property type="match status" value="1"/>
</dbReference>
<feature type="domain" description="HRDC" evidence="3">
    <location>
        <begin position="632"/>
        <end position="712"/>
    </location>
</feature>
<dbReference type="SUPFAM" id="SSF47819">
    <property type="entry name" value="HRDC-like"/>
    <property type="match status" value="1"/>
</dbReference>